<dbReference type="EMBL" id="JABXBU010002230">
    <property type="protein sequence ID" value="KAF8768120.1"/>
    <property type="molecule type" value="Genomic_DNA"/>
</dbReference>
<evidence type="ECO:0000313" key="3">
    <source>
        <dbReference type="EMBL" id="KAF8768120.1"/>
    </source>
</evidence>
<dbReference type="Pfam" id="PF03357">
    <property type="entry name" value="Snf7"/>
    <property type="match status" value="1"/>
</dbReference>
<accession>A0A8T0E9W8</accession>
<name>A0A8T0E9W8_ARGBR</name>
<feature type="region of interest" description="Disordered" evidence="2">
    <location>
        <begin position="310"/>
        <end position="329"/>
    </location>
</feature>
<keyword evidence="4" id="KW-1185">Reference proteome</keyword>
<dbReference type="GO" id="GO:0032511">
    <property type="term" value="P:late endosome to vacuole transport via multivesicular body sorting pathway"/>
    <property type="evidence" value="ECO:0007669"/>
    <property type="project" value="TreeGrafter"/>
</dbReference>
<dbReference type="GO" id="GO:0006900">
    <property type="term" value="P:vesicle budding from membrane"/>
    <property type="evidence" value="ECO:0007669"/>
    <property type="project" value="TreeGrafter"/>
</dbReference>
<dbReference type="GO" id="GO:0005771">
    <property type="term" value="C:multivesicular body"/>
    <property type="evidence" value="ECO:0007669"/>
    <property type="project" value="TreeGrafter"/>
</dbReference>
<dbReference type="PANTHER" id="PTHR22761">
    <property type="entry name" value="CHARGED MULTIVESICULAR BODY PROTEIN"/>
    <property type="match status" value="1"/>
</dbReference>
<evidence type="ECO:0000256" key="2">
    <source>
        <dbReference type="SAM" id="MobiDB-lite"/>
    </source>
</evidence>
<evidence type="ECO:0000313" key="4">
    <source>
        <dbReference type="Proteomes" id="UP000807504"/>
    </source>
</evidence>
<reference evidence="3" key="1">
    <citation type="journal article" date="2020" name="bioRxiv">
        <title>Chromosome-level reference genome of the European wasp spider Argiope bruennichi: a resource for studies on range expansion and evolutionary adaptation.</title>
        <authorList>
            <person name="Sheffer M.M."/>
            <person name="Hoppe A."/>
            <person name="Krehenwinkel H."/>
            <person name="Uhl G."/>
            <person name="Kuss A.W."/>
            <person name="Jensen L."/>
            <person name="Jensen C."/>
            <person name="Gillespie R.G."/>
            <person name="Hoff K.J."/>
            <person name="Prost S."/>
        </authorList>
    </citation>
    <scope>NUCLEOTIDE SEQUENCE</scope>
</reference>
<sequence>MVVELDMPTALVIVTIERSDFPIDWNDDIRMNFLFSPFRERSVNPEGYDAKINFWINTIQDLCMKSQCPVISNTALCAAFDRKNRQPVCLDIVLENMMRQGLIMRMNDYTKIEQEKGWLGWSFDMLVQKPVSWGFSSVHSLLNFNKTEEKFIILSVVKWLKILKRARDTILDDMDALETSILSCEEEAKNLVKKGFKSKAMLSLKKKKRLETLLKKKSIAFDNIENLLCQLKNTGTEKMVLEAYRTGVQAMKRTTTGELDLDNIDVVMSDVQGVLEDYNEVQSTLSKSVTADDSLEEFEEELENLIAEDKSPVKEKRRKESTPRVNDDELLKRLEALRAPPEDISPIKKPKKNGERNPLRAPKIYLKLFCMISVVAFKYHTHESMECFLM</sequence>
<dbReference type="Gene3D" id="6.10.140.1230">
    <property type="match status" value="1"/>
</dbReference>
<evidence type="ECO:0000256" key="1">
    <source>
        <dbReference type="ARBA" id="ARBA00006190"/>
    </source>
</evidence>
<comment type="caution">
    <text evidence="3">The sequence shown here is derived from an EMBL/GenBank/DDBJ whole genome shotgun (WGS) entry which is preliminary data.</text>
</comment>
<dbReference type="PANTHER" id="PTHR22761:SF21">
    <property type="entry name" value="CHARGED MULTIVESICULAR BODY PROTEIN 7"/>
    <property type="match status" value="1"/>
</dbReference>
<dbReference type="AlphaFoldDB" id="A0A8T0E9W8"/>
<reference evidence="3" key="2">
    <citation type="submission" date="2020-06" db="EMBL/GenBank/DDBJ databases">
        <authorList>
            <person name="Sheffer M."/>
        </authorList>
    </citation>
    <scope>NUCLEOTIDE SEQUENCE</scope>
</reference>
<dbReference type="Proteomes" id="UP000807504">
    <property type="component" value="Unassembled WGS sequence"/>
</dbReference>
<dbReference type="GO" id="GO:0000815">
    <property type="term" value="C:ESCRT III complex"/>
    <property type="evidence" value="ECO:0007669"/>
    <property type="project" value="TreeGrafter"/>
</dbReference>
<dbReference type="GO" id="GO:0009898">
    <property type="term" value="C:cytoplasmic side of plasma membrane"/>
    <property type="evidence" value="ECO:0007669"/>
    <property type="project" value="TreeGrafter"/>
</dbReference>
<comment type="similarity">
    <text evidence="1">Belongs to the SNF7 family.</text>
</comment>
<gene>
    <name evidence="3" type="ORF">HNY73_020971</name>
</gene>
<dbReference type="InterPro" id="IPR005024">
    <property type="entry name" value="Snf7_fam"/>
</dbReference>
<proteinExistence type="inferred from homology"/>
<protein>
    <submittedName>
        <fullName evidence="3">Charged multivesicular body protein 7 like protein</fullName>
    </submittedName>
</protein>
<organism evidence="3 4">
    <name type="scientific">Argiope bruennichi</name>
    <name type="common">Wasp spider</name>
    <name type="synonym">Aranea bruennichi</name>
    <dbReference type="NCBI Taxonomy" id="94029"/>
    <lineage>
        <taxon>Eukaryota</taxon>
        <taxon>Metazoa</taxon>
        <taxon>Ecdysozoa</taxon>
        <taxon>Arthropoda</taxon>
        <taxon>Chelicerata</taxon>
        <taxon>Arachnida</taxon>
        <taxon>Araneae</taxon>
        <taxon>Araneomorphae</taxon>
        <taxon>Entelegynae</taxon>
        <taxon>Araneoidea</taxon>
        <taxon>Araneidae</taxon>
        <taxon>Argiope</taxon>
    </lineage>
</organism>
<dbReference type="Pfam" id="PF25880">
    <property type="entry name" value="WHD_CHMP7_1st"/>
    <property type="match status" value="1"/>
</dbReference>